<protein>
    <submittedName>
        <fullName evidence="1">Uncharacterized protein</fullName>
    </submittedName>
</protein>
<reference evidence="1 2" key="1">
    <citation type="journal article" date="2009" name="Nature">
        <title>The Sorghum bicolor genome and the diversification of grasses.</title>
        <authorList>
            <person name="Paterson A.H."/>
            <person name="Bowers J.E."/>
            <person name="Bruggmann R."/>
            <person name="Dubchak I."/>
            <person name="Grimwood J."/>
            <person name="Gundlach H."/>
            <person name="Haberer G."/>
            <person name="Hellsten U."/>
            <person name="Mitros T."/>
            <person name="Poliakov A."/>
            <person name="Schmutz J."/>
            <person name="Spannagl M."/>
            <person name="Tang H."/>
            <person name="Wang X."/>
            <person name="Wicker T."/>
            <person name="Bharti A.K."/>
            <person name="Chapman J."/>
            <person name="Feltus F.A."/>
            <person name="Gowik U."/>
            <person name="Grigoriev I.V."/>
            <person name="Lyons E."/>
            <person name="Maher C.A."/>
            <person name="Martis M."/>
            <person name="Narechania A."/>
            <person name="Otillar R.P."/>
            <person name="Penning B.W."/>
            <person name="Salamov A.A."/>
            <person name="Wang Y."/>
            <person name="Zhang L."/>
            <person name="Carpita N.C."/>
            <person name="Freeling M."/>
            <person name="Gingle A.R."/>
            <person name="Hash C.T."/>
            <person name="Keller B."/>
            <person name="Klein P."/>
            <person name="Kresovich S."/>
            <person name="McCann M.C."/>
            <person name="Ming R."/>
            <person name="Peterson D.G."/>
            <person name="Mehboob-ur-Rahman"/>
            <person name="Ware D."/>
            <person name="Westhoff P."/>
            <person name="Mayer K.F."/>
            <person name="Messing J."/>
            <person name="Rokhsar D.S."/>
        </authorList>
    </citation>
    <scope>NUCLEOTIDE SEQUENCE [LARGE SCALE GENOMIC DNA]</scope>
    <source>
        <strain evidence="2">cv. BTx623</strain>
    </source>
</reference>
<dbReference type="AlphaFoldDB" id="A0A1B6QCI1"/>
<dbReference type="Gramene" id="KXG35636">
    <property type="protein sequence ID" value="KXG35636"/>
    <property type="gene ID" value="SORBI_3002G202200"/>
</dbReference>
<evidence type="ECO:0000313" key="1">
    <source>
        <dbReference type="EMBL" id="KXG35636.1"/>
    </source>
</evidence>
<organism evidence="1 2">
    <name type="scientific">Sorghum bicolor</name>
    <name type="common">Sorghum</name>
    <name type="synonym">Sorghum vulgare</name>
    <dbReference type="NCBI Taxonomy" id="4558"/>
    <lineage>
        <taxon>Eukaryota</taxon>
        <taxon>Viridiplantae</taxon>
        <taxon>Streptophyta</taxon>
        <taxon>Embryophyta</taxon>
        <taxon>Tracheophyta</taxon>
        <taxon>Spermatophyta</taxon>
        <taxon>Magnoliopsida</taxon>
        <taxon>Liliopsida</taxon>
        <taxon>Poales</taxon>
        <taxon>Poaceae</taxon>
        <taxon>PACMAD clade</taxon>
        <taxon>Panicoideae</taxon>
        <taxon>Andropogonodae</taxon>
        <taxon>Andropogoneae</taxon>
        <taxon>Sorghinae</taxon>
        <taxon>Sorghum</taxon>
    </lineage>
</organism>
<evidence type="ECO:0000313" key="2">
    <source>
        <dbReference type="Proteomes" id="UP000000768"/>
    </source>
</evidence>
<dbReference type="Proteomes" id="UP000000768">
    <property type="component" value="Chromosome 2"/>
</dbReference>
<sequence length="91" mass="9688">MWTGPRGAGRAGPSTRLCFARRLRPLASERASDSTFAASPSSELRSLSKQSSCAGKGKPSCAFLQVLVAANSDASWPLLAWGSIWQCRLFG</sequence>
<name>A0A1B6QCI1_SORBI</name>
<gene>
    <name evidence="1" type="ORF">SORBI_3002G202200</name>
</gene>
<keyword evidence="2" id="KW-1185">Reference proteome</keyword>
<reference evidence="2" key="2">
    <citation type="journal article" date="2018" name="Plant J.">
        <title>The Sorghum bicolor reference genome: improved assembly, gene annotations, a transcriptome atlas, and signatures of genome organization.</title>
        <authorList>
            <person name="McCormick R.F."/>
            <person name="Truong S.K."/>
            <person name="Sreedasyam A."/>
            <person name="Jenkins J."/>
            <person name="Shu S."/>
            <person name="Sims D."/>
            <person name="Kennedy M."/>
            <person name="Amirebrahimi M."/>
            <person name="Weers B.D."/>
            <person name="McKinley B."/>
            <person name="Mattison A."/>
            <person name="Morishige D.T."/>
            <person name="Grimwood J."/>
            <person name="Schmutz J."/>
            <person name="Mullet J.E."/>
        </authorList>
    </citation>
    <scope>NUCLEOTIDE SEQUENCE [LARGE SCALE GENOMIC DNA]</scope>
    <source>
        <strain evidence="2">cv. BTx623</strain>
    </source>
</reference>
<proteinExistence type="predicted"/>
<dbReference type="EMBL" id="CM000761">
    <property type="protein sequence ID" value="KXG35636.1"/>
    <property type="molecule type" value="Genomic_DNA"/>
</dbReference>
<dbReference type="InParanoid" id="A0A1B6QCI1"/>
<accession>A0A1B6QCI1</accession>